<evidence type="ECO:0000313" key="3">
    <source>
        <dbReference type="EMBL" id="MDQ9073098.1"/>
    </source>
</evidence>
<protein>
    <recommendedName>
        <fullName evidence="5">Secreted protein</fullName>
    </recommendedName>
</protein>
<evidence type="ECO:0000256" key="1">
    <source>
        <dbReference type="SAM" id="MobiDB-lite"/>
    </source>
</evidence>
<evidence type="ECO:0000313" key="4">
    <source>
        <dbReference type="Proteomes" id="UP001243195"/>
    </source>
</evidence>
<dbReference type="RefSeq" id="WP_004867961.1">
    <property type="nucleotide sequence ID" value="NZ_BBLI01000003.1"/>
</dbReference>
<feature type="compositionally biased region" description="Polar residues" evidence="1">
    <location>
        <begin position="98"/>
        <end position="111"/>
    </location>
</feature>
<gene>
    <name evidence="3" type="ORF">RFH51_16715</name>
</gene>
<evidence type="ECO:0008006" key="5">
    <source>
        <dbReference type="Google" id="ProtNLM"/>
    </source>
</evidence>
<dbReference type="EMBL" id="JAVIDA010000034">
    <property type="protein sequence ID" value="MDQ9073098.1"/>
    <property type="molecule type" value="Genomic_DNA"/>
</dbReference>
<comment type="caution">
    <text evidence="3">The sequence shown here is derived from an EMBL/GenBank/DDBJ whole genome shotgun (WGS) entry which is preliminary data.</text>
</comment>
<feature type="region of interest" description="Disordered" evidence="1">
    <location>
        <begin position="82"/>
        <end position="111"/>
    </location>
</feature>
<dbReference type="Proteomes" id="UP001243195">
    <property type="component" value="Unassembled WGS sequence"/>
</dbReference>
<feature type="signal peptide" evidence="2">
    <location>
        <begin position="1"/>
        <end position="22"/>
    </location>
</feature>
<proteinExistence type="predicted"/>
<organism evidence="3 4">
    <name type="scientific">Acinetobacter gerneri</name>
    <dbReference type="NCBI Taxonomy" id="202952"/>
    <lineage>
        <taxon>Bacteria</taxon>
        <taxon>Pseudomonadati</taxon>
        <taxon>Pseudomonadota</taxon>
        <taxon>Gammaproteobacteria</taxon>
        <taxon>Moraxellales</taxon>
        <taxon>Moraxellaceae</taxon>
        <taxon>Acinetobacter</taxon>
    </lineage>
</organism>
<keyword evidence="2" id="KW-0732">Signal</keyword>
<reference evidence="3" key="1">
    <citation type="submission" date="2023-08" db="EMBL/GenBank/DDBJ databases">
        <title>Emergence of clinically-relevant ST2 carbapenem-resistant Acinetobacter baumannii strains in hospital sewages in Zhejiang, East of China.</title>
        <authorList>
            <person name="Kaichao C."/>
            <person name="Zhang R."/>
        </authorList>
    </citation>
    <scope>NUCLEOTIDE SEQUENCE</scope>
    <source>
        <strain evidence="3">M-SY-60</strain>
    </source>
</reference>
<dbReference type="GeneID" id="84210972"/>
<evidence type="ECO:0000256" key="2">
    <source>
        <dbReference type="SAM" id="SignalP"/>
    </source>
</evidence>
<dbReference type="AlphaFoldDB" id="A0AAW8JKT5"/>
<name>A0AAW8JKT5_9GAMM</name>
<sequence length="111" mass="12605">MNKILYVILMTGGLLTVTSTFAETNHLQKPQSLMLNNAQTDSVADERINFFEIAKNQSSENKIQRQEHAIKMREDAINTAKMNQFKQSTSDVKKDDQSTVNEADQQQNKAD</sequence>
<accession>A0AAW8JKT5</accession>
<feature type="chain" id="PRO_5043432058" description="Secreted protein" evidence="2">
    <location>
        <begin position="23"/>
        <end position="111"/>
    </location>
</feature>